<reference evidence="6 7" key="1">
    <citation type="journal article" date="2018" name="BMC Genomics">
        <title>Comparative genome analyses reveal sequence features reflecting distinct modes of host-adaptation between dicot and monocot powdery mildew.</title>
        <authorList>
            <person name="Wu Y."/>
            <person name="Ma X."/>
            <person name="Pan Z."/>
            <person name="Kale S.D."/>
            <person name="Song Y."/>
            <person name="King H."/>
            <person name="Zhang Q."/>
            <person name="Presley C."/>
            <person name="Deng X."/>
            <person name="Wei C.I."/>
            <person name="Xiao S."/>
        </authorList>
    </citation>
    <scope>NUCLEOTIDE SEQUENCE [LARGE SCALE GENOMIC DNA]</scope>
    <source>
        <strain evidence="6">UMSG2</strain>
    </source>
</reference>
<dbReference type="Proteomes" id="UP000286134">
    <property type="component" value="Unassembled WGS sequence"/>
</dbReference>
<dbReference type="Pfam" id="PF09511">
    <property type="entry name" value="RNA_lig_T4_1"/>
    <property type="match status" value="1"/>
</dbReference>
<dbReference type="InterPro" id="IPR027417">
    <property type="entry name" value="P-loop_NTPase"/>
</dbReference>
<dbReference type="InterPro" id="IPR019039">
    <property type="entry name" value="T4-Rnl1-like_N"/>
</dbReference>
<dbReference type="EMBL" id="MCFK01006869">
    <property type="protein sequence ID" value="RKF58284.1"/>
    <property type="molecule type" value="Genomic_DNA"/>
</dbReference>
<dbReference type="InterPro" id="IPR015965">
    <property type="entry name" value="tRNA_lig_PDEase"/>
</dbReference>
<keyword evidence="1 6" id="KW-0436">Ligase</keyword>
<dbReference type="GO" id="GO:0005524">
    <property type="term" value="F:ATP binding"/>
    <property type="evidence" value="ECO:0007669"/>
    <property type="project" value="UniProtKB-UniRule"/>
</dbReference>
<dbReference type="Pfam" id="PF08303">
    <property type="entry name" value="tRNA_lig_kinase"/>
    <property type="match status" value="1"/>
</dbReference>
<feature type="domain" description="T4 RNA ligase 1-like N-terminal" evidence="5">
    <location>
        <begin position="117"/>
        <end position="349"/>
    </location>
</feature>
<keyword evidence="7" id="KW-1185">Reference proteome</keyword>
<dbReference type="InterPro" id="IPR012387">
    <property type="entry name" value="Trl1_fun"/>
</dbReference>
<dbReference type="AlphaFoldDB" id="A0A420HLH6"/>
<dbReference type="InterPro" id="IPR015966">
    <property type="entry name" value="tRNA_lig_kin_fungi"/>
</dbReference>
<feature type="domain" description="tRNA ligase kinase" evidence="4">
    <location>
        <begin position="442"/>
        <end position="599"/>
    </location>
</feature>
<gene>
    <name evidence="6" type="ORF">OnM2_068063</name>
</gene>
<organism evidence="6 7">
    <name type="scientific">Erysiphe neolycopersici</name>
    <dbReference type="NCBI Taxonomy" id="212602"/>
    <lineage>
        <taxon>Eukaryota</taxon>
        <taxon>Fungi</taxon>
        <taxon>Dikarya</taxon>
        <taxon>Ascomycota</taxon>
        <taxon>Pezizomycotina</taxon>
        <taxon>Leotiomycetes</taxon>
        <taxon>Erysiphales</taxon>
        <taxon>Erysiphaceae</taxon>
        <taxon>Erysiphe</taxon>
    </lineage>
</organism>
<dbReference type="STRING" id="212602.A0A420HLH6"/>
<dbReference type="PANTHER" id="PTHR32004:SF1">
    <property type="entry name" value="TRNA LIGASE"/>
    <property type="match status" value="1"/>
</dbReference>
<keyword evidence="1" id="KW-0819">tRNA processing</keyword>
<comment type="similarity">
    <text evidence="1">Belongs to the TRL1 family.</text>
</comment>
<evidence type="ECO:0000313" key="6">
    <source>
        <dbReference type="EMBL" id="RKF58284.1"/>
    </source>
</evidence>
<dbReference type="Gene3D" id="3.40.50.300">
    <property type="entry name" value="P-loop containing nucleotide triphosphate hydrolases"/>
    <property type="match status" value="1"/>
</dbReference>
<protein>
    <recommendedName>
        <fullName evidence="1">tRNA ligase</fullName>
        <ecNumber evidence="1">6.5.1.3</ecNumber>
    </recommendedName>
</protein>
<dbReference type="PANTHER" id="PTHR32004">
    <property type="entry name" value="TRNA LIGASE"/>
    <property type="match status" value="1"/>
</dbReference>
<evidence type="ECO:0000313" key="7">
    <source>
        <dbReference type="Proteomes" id="UP000286134"/>
    </source>
</evidence>
<dbReference type="GO" id="GO:0008081">
    <property type="term" value="F:phosphoric diester hydrolase activity"/>
    <property type="evidence" value="ECO:0007669"/>
    <property type="project" value="InterPro"/>
</dbReference>
<dbReference type="OrthoDB" id="276239at2759"/>
<dbReference type="Pfam" id="PF08302">
    <property type="entry name" value="tRNA_lig_CPD"/>
    <property type="match status" value="1"/>
</dbReference>
<feature type="domain" description="tRNA ligase phosphodiesterase" evidence="3">
    <location>
        <begin position="604"/>
        <end position="835"/>
    </location>
</feature>
<dbReference type="GO" id="GO:0005634">
    <property type="term" value="C:nucleus"/>
    <property type="evidence" value="ECO:0007669"/>
    <property type="project" value="TreeGrafter"/>
</dbReference>
<dbReference type="PIRSF" id="PIRSF019634">
    <property type="entry name" value="tRNA_lig_yeast"/>
    <property type="match status" value="1"/>
</dbReference>
<dbReference type="GO" id="GO:0006388">
    <property type="term" value="P:tRNA splicing, via endonucleolytic cleavage and ligation"/>
    <property type="evidence" value="ECO:0007669"/>
    <property type="project" value="UniProtKB-UniRule"/>
</dbReference>
<evidence type="ECO:0000259" key="4">
    <source>
        <dbReference type="Pfam" id="PF08303"/>
    </source>
</evidence>
<dbReference type="SUPFAM" id="SSF52540">
    <property type="entry name" value="P-loop containing nucleoside triphosphate hydrolases"/>
    <property type="match status" value="1"/>
</dbReference>
<evidence type="ECO:0000256" key="2">
    <source>
        <dbReference type="PIRSR" id="PIRSR019634-50"/>
    </source>
</evidence>
<feature type="active site" description="N6-AMP-lysine intermediate" evidence="2">
    <location>
        <position position="168"/>
    </location>
</feature>
<evidence type="ECO:0000256" key="1">
    <source>
        <dbReference type="PIRNR" id="PIRNR019634"/>
    </source>
</evidence>
<name>A0A420HLH6_9PEZI</name>
<sequence length="840" mass="96539">MWIGLHRFAKESAVHPFPTSRFLKLRILYPSTFALSSKTSQMSTFTSKVPYIPQNVSEVQDLVQRLEDGEENRSKQQKKAFCCRKTSYNVPGLAGTHVINSWRLRDWDYKHPDLPTYARGLFIGKNGKNEDEIVIRGYDKFFNVGEVSATKWPNIVTATKGPFEISLKENGCILFISGLWDGTLLVCSKHSTGPRKDEISHAIAGERWIEKQLAAIGKTRLQLARELRSRNATAVAELCDDEFEEHILPYTKETAGLYLHGINVNTPFFLTYPSYQVEEFAERWGFRNTSFLIHDDIQTTRKFLEDVAETGSFNGRDIEGFVIRCKARRDESSPYHDWFFKYKFEEPYLMYRQWRECTKALIKDKSIPIKKNVAITEEYLQFAKKKLTVNPNLKDAYTHNHGIISLRNEFLKEKNLKSSDIIKLEYAKNTGAERDNVKKNIILLPVGTIGCGKTTIAVSLQHIFDWGIVQNDNISGRNRPTRFTNEVLAVLQNKSVVIADRNNSLRRERAQFIGDVYASYPQVRIVALNFIHRREQLDQIRKVTQNRVYSRGDNHQTIQAATDRVKAFSIMEGFIKRFENLDPFTKPDSGFDVVIDLDPTLETRQNLEIVISKLHQYFPSVVKSIPSSEDLDKSIEYALNDYRPGPKHVIGDHRNQDPQKQQKATMQLKPIEYFCIELEALQIRQIVINAFETSSPETRVFWEQLIGTNRVQSGFHITLIHRSAAKDNQILWKKYSDMYAKKNVDIGKNGQSIGQCRALLEVIVWDSRVMAIVVRLIDKGWECVNAVAHITVGTREESIKPKESNDLLRRWSNDSDPTIKTLVIDSHPIIDGTATVVHSR</sequence>
<dbReference type="EC" id="6.5.1.3" evidence="1"/>
<comment type="caution">
    <text evidence="6">The sequence shown here is derived from an EMBL/GenBank/DDBJ whole genome shotgun (WGS) entry which is preliminary data.</text>
</comment>
<evidence type="ECO:0000259" key="5">
    <source>
        <dbReference type="Pfam" id="PF09511"/>
    </source>
</evidence>
<dbReference type="GO" id="GO:0003972">
    <property type="term" value="F:RNA ligase (ATP) activity"/>
    <property type="evidence" value="ECO:0007669"/>
    <property type="project" value="UniProtKB-UniRule"/>
</dbReference>
<proteinExistence type="inferred from homology"/>
<comment type="catalytic activity">
    <reaction evidence="1">
        <text>ATP + (ribonucleotide)n-3'-hydroxyl + 5'-phospho-(ribonucleotide)m = (ribonucleotide)n+m + AMP + diphosphate.</text>
        <dbReference type="EC" id="6.5.1.3"/>
    </reaction>
</comment>
<evidence type="ECO:0000259" key="3">
    <source>
        <dbReference type="Pfam" id="PF08302"/>
    </source>
</evidence>
<accession>A0A420HLH6</accession>
<dbReference type="GO" id="GO:0051730">
    <property type="term" value="F:GTP-dependent polyribonucleotide 5'-hydroxyl-kinase activity"/>
    <property type="evidence" value="ECO:0007669"/>
    <property type="project" value="InterPro"/>
</dbReference>